<evidence type="ECO:0000256" key="2">
    <source>
        <dbReference type="ARBA" id="ARBA00007103"/>
    </source>
</evidence>
<comment type="cofactor">
    <cofactor evidence="1">
        <name>pyridoxal 5'-phosphate</name>
        <dbReference type="ChEBI" id="CHEBI:597326"/>
    </cofactor>
</comment>
<keyword evidence="4" id="KW-0129">CBS domain</keyword>
<dbReference type="PANTHER" id="PTHR10314">
    <property type="entry name" value="CYSTATHIONINE BETA-SYNTHASE"/>
    <property type="match status" value="1"/>
</dbReference>
<dbReference type="SUPFAM" id="SSF53686">
    <property type="entry name" value="Tryptophan synthase beta subunit-like PLP-dependent enzymes"/>
    <property type="match status" value="1"/>
</dbReference>
<dbReference type="Pfam" id="PF00571">
    <property type="entry name" value="CBS"/>
    <property type="match status" value="2"/>
</dbReference>
<dbReference type="InterPro" id="IPR001926">
    <property type="entry name" value="TrpB-like_PALP"/>
</dbReference>
<dbReference type="CDD" id="cd01561">
    <property type="entry name" value="CBS_like"/>
    <property type="match status" value="1"/>
</dbReference>
<dbReference type="InterPro" id="IPR046342">
    <property type="entry name" value="CBS_dom_sf"/>
</dbReference>
<name>Q09BR2_STIAD</name>
<dbReference type="EMBL" id="AAMD01000008">
    <property type="protein sequence ID" value="EAU69200.1"/>
    <property type="molecule type" value="Genomic_DNA"/>
</dbReference>
<gene>
    <name evidence="6" type="ORF">STIAU_6149</name>
</gene>
<dbReference type="AlphaFoldDB" id="Q09BR2"/>
<accession>Q09BR2</accession>
<dbReference type="InterPro" id="IPR050214">
    <property type="entry name" value="Cys_Synth/Cystath_Beta-Synth"/>
</dbReference>
<dbReference type="EC" id="4.2.1.22" evidence="6"/>
<keyword evidence="3" id="KW-0663">Pyridoxal phosphate</keyword>
<organism evidence="6 7">
    <name type="scientific">Stigmatella aurantiaca (strain DW4/3-1)</name>
    <dbReference type="NCBI Taxonomy" id="378806"/>
    <lineage>
        <taxon>Bacteria</taxon>
        <taxon>Pseudomonadati</taxon>
        <taxon>Myxococcota</taxon>
        <taxon>Myxococcia</taxon>
        <taxon>Myxococcales</taxon>
        <taxon>Cystobacterineae</taxon>
        <taxon>Archangiaceae</taxon>
        <taxon>Stigmatella</taxon>
    </lineage>
</organism>
<keyword evidence="6" id="KW-0456">Lyase</keyword>
<dbReference type="Gene3D" id="3.10.580.10">
    <property type="entry name" value="CBS-domain"/>
    <property type="match status" value="1"/>
</dbReference>
<comment type="caution">
    <text evidence="6">The sequence shown here is derived from an EMBL/GenBank/DDBJ whole genome shotgun (WGS) entry which is preliminary data.</text>
</comment>
<evidence type="ECO:0000313" key="6">
    <source>
        <dbReference type="EMBL" id="EAU69200.1"/>
    </source>
</evidence>
<dbReference type="PROSITE" id="PS51371">
    <property type="entry name" value="CBS"/>
    <property type="match status" value="1"/>
</dbReference>
<reference evidence="6 7" key="1">
    <citation type="submission" date="2006-04" db="EMBL/GenBank/DDBJ databases">
        <authorList>
            <person name="Nierman W.C."/>
        </authorList>
    </citation>
    <scope>NUCLEOTIDE SEQUENCE [LARGE SCALE GENOMIC DNA]</scope>
    <source>
        <strain evidence="6 7">DW4/3-1</strain>
    </source>
</reference>
<dbReference type="Proteomes" id="UP000032702">
    <property type="component" value="Unassembled WGS sequence"/>
</dbReference>
<dbReference type="FunFam" id="3.40.50.1100:FF:000118">
    <property type="entry name" value="Related to CYS4-cystathionine beta-synthase"/>
    <property type="match status" value="1"/>
</dbReference>
<dbReference type="Pfam" id="PF00291">
    <property type="entry name" value="PALP"/>
    <property type="match status" value="1"/>
</dbReference>
<dbReference type="SUPFAM" id="SSF54631">
    <property type="entry name" value="CBS-domain pair"/>
    <property type="match status" value="1"/>
</dbReference>
<dbReference type="Gene3D" id="3.40.50.1100">
    <property type="match status" value="2"/>
</dbReference>
<evidence type="ECO:0000256" key="3">
    <source>
        <dbReference type="ARBA" id="ARBA00022898"/>
    </source>
</evidence>
<dbReference type="InterPro" id="IPR000644">
    <property type="entry name" value="CBS_dom"/>
</dbReference>
<dbReference type="SMART" id="SM00116">
    <property type="entry name" value="CBS"/>
    <property type="match status" value="2"/>
</dbReference>
<dbReference type="PATRIC" id="fig|378806.16.peg.8552"/>
<protein>
    <submittedName>
        <fullName evidence="6">Cystathionine beta-synthase</fullName>
        <ecNumber evidence="6">4.2.1.22</ecNumber>
    </submittedName>
</protein>
<dbReference type="GO" id="GO:0006535">
    <property type="term" value="P:cysteine biosynthetic process from serine"/>
    <property type="evidence" value="ECO:0007669"/>
    <property type="project" value="InterPro"/>
</dbReference>
<proteinExistence type="inferred from homology"/>
<sequence length="489" mass="53170">MFLEDGPAGGWYRPAPGRRRIRLGLAAESPQEATMDIHENILSAIGHTPLVKLNKLVGPNDATVLVKCEFMNPGASIKDRMALYIIEKAEREGKLKPGGTIVENTSGNTGMGVALAAAVKGYKCIFTMPDKMSLEKINRLKALGAQVVVTPTNVPAEDPRSYYETAKRIHRETPGAFMLNQYHNPDNIEAHYKITGPEIYEQTEGKVDYFVSGLGTGGTMSGAGKYLKEKVPGLKNVGVDPVGSVYEGYFKTGKLSTPHVYKVEGIGEDMLCGAMDFKVVDDVRQVDDKQCFVAARRLAREEGIFAGGSAGAAVHVAVQLAKEVGKGKTIVVVLPDSGMVYISKFHSDEWMRDNGFLEEKGAGTVRDILGDKRGEVRTARKGDRVDLVVEQMRQHGISQMPVLTPEGQAVGMIHEYDLLNSLVANKARFSDSIDAIVAPLQGVVSPDTSLNRLREIFAQDNVAVVKEGEKIIGILTKIDLIDHLHRNAA</sequence>
<dbReference type="FunFam" id="3.40.50.1100:FF:000003">
    <property type="entry name" value="Cystathionine beta-synthase"/>
    <property type="match status" value="1"/>
</dbReference>
<dbReference type="PROSITE" id="PS00901">
    <property type="entry name" value="CYS_SYNTHASE"/>
    <property type="match status" value="1"/>
</dbReference>
<feature type="domain" description="CBS" evidence="5">
    <location>
        <begin position="371"/>
        <end position="428"/>
    </location>
</feature>
<evidence type="ECO:0000259" key="5">
    <source>
        <dbReference type="PROSITE" id="PS51371"/>
    </source>
</evidence>
<comment type="similarity">
    <text evidence="2">Belongs to the cysteine synthase/cystathionine beta-synthase family.</text>
</comment>
<evidence type="ECO:0000256" key="4">
    <source>
        <dbReference type="PROSITE-ProRule" id="PRU00703"/>
    </source>
</evidence>
<dbReference type="InterPro" id="IPR036052">
    <property type="entry name" value="TrpB-like_PALP_sf"/>
</dbReference>
<dbReference type="GO" id="GO:0016765">
    <property type="term" value="F:transferase activity, transferring alkyl or aryl (other than methyl) groups"/>
    <property type="evidence" value="ECO:0007669"/>
    <property type="project" value="UniProtKB-ARBA"/>
</dbReference>
<dbReference type="GO" id="GO:0004122">
    <property type="term" value="F:cystathionine beta-synthase activity"/>
    <property type="evidence" value="ECO:0007669"/>
    <property type="project" value="UniProtKB-EC"/>
</dbReference>
<dbReference type="InterPro" id="IPR001216">
    <property type="entry name" value="P-phosphate_BS"/>
</dbReference>
<evidence type="ECO:0000313" key="7">
    <source>
        <dbReference type="Proteomes" id="UP000032702"/>
    </source>
</evidence>
<evidence type="ECO:0000256" key="1">
    <source>
        <dbReference type="ARBA" id="ARBA00001933"/>
    </source>
</evidence>